<gene>
    <name evidence="3" type="ORF">MM415A00187_0046</name>
    <name evidence="2" type="ORF">MM415B00313_0047</name>
    <name evidence="1" type="ORF">TM448A01192_0011</name>
    <name evidence="4" type="ORF">TM448B02176_0012</name>
</gene>
<evidence type="ECO:0000313" key="1">
    <source>
        <dbReference type="EMBL" id="QJA48921.1"/>
    </source>
</evidence>
<evidence type="ECO:0000313" key="3">
    <source>
        <dbReference type="EMBL" id="QJA84511.1"/>
    </source>
</evidence>
<reference evidence="1" key="1">
    <citation type="submission" date="2020-03" db="EMBL/GenBank/DDBJ databases">
        <title>The deep terrestrial virosphere.</title>
        <authorList>
            <person name="Holmfeldt K."/>
            <person name="Nilsson E."/>
            <person name="Simone D."/>
            <person name="Lopez-Fernandez M."/>
            <person name="Wu X."/>
            <person name="de Brujin I."/>
            <person name="Lundin D."/>
            <person name="Andersson A."/>
            <person name="Bertilsson S."/>
            <person name="Dopson M."/>
        </authorList>
    </citation>
    <scope>NUCLEOTIDE SEQUENCE</scope>
    <source>
        <strain evidence="3">MM415A00187</strain>
        <strain evidence="2">MM415B00313</strain>
        <strain evidence="1">TM448A01192</strain>
        <strain evidence="4">TM448B02176</strain>
    </source>
</reference>
<dbReference type="EMBL" id="MT141564">
    <property type="protein sequence ID" value="QJA66999.1"/>
    <property type="molecule type" value="Genomic_DNA"/>
</dbReference>
<protein>
    <submittedName>
        <fullName evidence="1">Uncharacterized protein</fullName>
    </submittedName>
</protein>
<evidence type="ECO:0000313" key="2">
    <source>
        <dbReference type="EMBL" id="QJA66999.1"/>
    </source>
</evidence>
<dbReference type="AlphaFoldDB" id="A0A6H1ZNC1"/>
<dbReference type="EMBL" id="MT142530">
    <property type="protein sequence ID" value="QJA84511.1"/>
    <property type="molecule type" value="Genomic_DNA"/>
</dbReference>
<proteinExistence type="predicted"/>
<dbReference type="EMBL" id="MT144887">
    <property type="protein sequence ID" value="QJI00953.1"/>
    <property type="molecule type" value="Genomic_DNA"/>
</dbReference>
<dbReference type="EMBL" id="MT144109">
    <property type="protein sequence ID" value="QJA48921.1"/>
    <property type="molecule type" value="Genomic_DNA"/>
</dbReference>
<accession>A0A6H1ZNC1</accession>
<organism evidence="1">
    <name type="scientific">viral metagenome</name>
    <dbReference type="NCBI Taxonomy" id="1070528"/>
    <lineage>
        <taxon>unclassified sequences</taxon>
        <taxon>metagenomes</taxon>
        <taxon>organismal metagenomes</taxon>
    </lineage>
</organism>
<evidence type="ECO:0000313" key="4">
    <source>
        <dbReference type="EMBL" id="QJI00953.1"/>
    </source>
</evidence>
<sequence length="71" mass="8178">MLSIKENMCKNCNTIGTYTNLCNNCAIKYQIENNTEIEPNKETKELMIAVKEAIEVQQGKKELQNIEELKN</sequence>
<name>A0A6H1ZNC1_9ZZZZ</name>